<reference evidence="2" key="1">
    <citation type="submission" date="2018-07" db="EMBL/GenBank/DDBJ databases">
        <title>Streptacidiphilus bronchialis DSM 106435 chromosome.</title>
        <authorList>
            <person name="Batra D."/>
            <person name="Gulvik C.A."/>
        </authorList>
    </citation>
    <scope>NUCLEOTIDE SEQUENCE [LARGE SCALE GENOMIC DNA]</scope>
    <source>
        <strain evidence="2">DSM 106435</strain>
    </source>
</reference>
<sequence>MPSPAALPRPLLGDPHLLAALRARDFGVVFAAANRAGLSYNRIAEACSMKAERVSQVARGASEVKTLDAIERISDGLRIPGVLMGLAARPWEGTDHPAHPHAQDGVDPMKRRDLLRGALAAGLTSAALATLDHTRHAFDEQLTGSAVDLDYVETAAEQYSYGYRGQDPAALLGDLVTDFDTLLPLFAQPQPVAVRARLARAAGQLAGMAAVVLHDLGSRREARAWFHTAARAAAESGDRGLYAWVLAREAMTPLNFGAPQAAADLAEQARHAAGRAPTASAALAACVAGRAYALTGNRSMARDALADADRLMGCLDATSSADTWFGHCEQKHHVHLSHALTVLGETSLARESQDRALQLSAPTSTMTRALLRIDAATCLHHQGDTEQACRATAAVLRELPAAYRTGLTVTRARNLYRAVAPQHRSEPAARDLLESLPR</sequence>
<dbReference type="OrthoDB" id="3504241at2"/>
<proteinExistence type="predicted"/>
<dbReference type="AlphaFoldDB" id="A0A345T6L9"/>
<accession>A0A345T6L9</accession>
<dbReference type="Proteomes" id="UP000249340">
    <property type="component" value="Chromosome"/>
</dbReference>
<evidence type="ECO:0000313" key="1">
    <source>
        <dbReference type="EMBL" id="AXI81624.1"/>
    </source>
</evidence>
<name>A0A345T6L9_9ACTN</name>
<gene>
    <name evidence="1" type="ORF">C7M71_023730</name>
</gene>
<dbReference type="RefSeq" id="WP_111492495.1">
    <property type="nucleotide sequence ID" value="NZ_CP031264.1"/>
</dbReference>
<dbReference type="EMBL" id="CP031264">
    <property type="protein sequence ID" value="AXI81624.1"/>
    <property type="molecule type" value="Genomic_DNA"/>
</dbReference>
<keyword evidence="2" id="KW-1185">Reference proteome</keyword>
<dbReference type="InterPro" id="IPR011990">
    <property type="entry name" value="TPR-like_helical_dom_sf"/>
</dbReference>
<protein>
    <submittedName>
        <fullName evidence="1">Uncharacterized protein</fullName>
    </submittedName>
</protein>
<evidence type="ECO:0000313" key="2">
    <source>
        <dbReference type="Proteomes" id="UP000249340"/>
    </source>
</evidence>
<dbReference type="SUPFAM" id="SSF48452">
    <property type="entry name" value="TPR-like"/>
    <property type="match status" value="1"/>
</dbReference>
<organism evidence="1 2">
    <name type="scientific">Peterkaempfera bronchialis</name>
    <dbReference type="NCBI Taxonomy" id="2126346"/>
    <lineage>
        <taxon>Bacteria</taxon>
        <taxon>Bacillati</taxon>
        <taxon>Actinomycetota</taxon>
        <taxon>Actinomycetes</taxon>
        <taxon>Kitasatosporales</taxon>
        <taxon>Streptomycetaceae</taxon>
        <taxon>Peterkaempfera</taxon>
    </lineage>
</organism>
<dbReference type="KEGG" id="stri:C7M71_023730"/>